<keyword evidence="2" id="KW-1185">Reference proteome</keyword>
<accession>A0ACC4BVW5</accession>
<protein>
    <submittedName>
        <fullName evidence="1">Uncharacterized protein</fullName>
    </submittedName>
</protein>
<comment type="caution">
    <text evidence="1">The sequence shown here is derived from an EMBL/GenBank/DDBJ whole genome shotgun (WGS) entry which is preliminary data.</text>
</comment>
<name>A0ACC4BVW5_POPAL</name>
<proteinExistence type="predicted"/>
<reference evidence="1 2" key="1">
    <citation type="journal article" date="2024" name="Plant Biotechnol. J.">
        <title>Genome and CRISPR/Cas9 system of a widespread forest tree (Populus alba) in the world.</title>
        <authorList>
            <person name="Liu Y.J."/>
            <person name="Jiang P.F."/>
            <person name="Han X.M."/>
            <person name="Li X.Y."/>
            <person name="Wang H.M."/>
            <person name="Wang Y.J."/>
            <person name="Wang X.X."/>
            <person name="Zeng Q.Y."/>
        </authorList>
    </citation>
    <scope>NUCLEOTIDE SEQUENCE [LARGE SCALE GENOMIC DNA]</scope>
    <source>
        <strain evidence="2">cv. PAL-ZL1</strain>
    </source>
</reference>
<dbReference type="Proteomes" id="UP000309997">
    <property type="component" value="Unassembled WGS sequence"/>
</dbReference>
<organism evidence="1 2">
    <name type="scientific">Populus alba</name>
    <name type="common">White poplar</name>
    <dbReference type="NCBI Taxonomy" id="43335"/>
    <lineage>
        <taxon>Eukaryota</taxon>
        <taxon>Viridiplantae</taxon>
        <taxon>Streptophyta</taxon>
        <taxon>Embryophyta</taxon>
        <taxon>Tracheophyta</taxon>
        <taxon>Spermatophyta</taxon>
        <taxon>Magnoliopsida</taxon>
        <taxon>eudicotyledons</taxon>
        <taxon>Gunneridae</taxon>
        <taxon>Pentapetalae</taxon>
        <taxon>rosids</taxon>
        <taxon>fabids</taxon>
        <taxon>Malpighiales</taxon>
        <taxon>Salicaceae</taxon>
        <taxon>Saliceae</taxon>
        <taxon>Populus</taxon>
    </lineage>
</organism>
<evidence type="ECO:0000313" key="2">
    <source>
        <dbReference type="Proteomes" id="UP000309997"/>
    </source>
</evidence>
<sequence length="144" mass="16304">MVTLWCGNWLWIHCHTIVRVSSLSVETTAVEKQDQYCTGPSVNLQEDPMSTEVCCSKSFYKHPVCPDCCKRSKANVNLWFTTVPLLSHVPVCQDCREYSSCIASSLFWSLLWRLMGISPAWLRIYTRLSAGWLLLAGIAYCFGG</sequence>
<evidence type="ECO:0000313" key="1">
    <source>
        <dbReference type="EMBL" id="KAL3582788.1"/>
    </source>
</evidence>
<gene>
    <name evidence="1" type="ORF">D5086_017120</name>
</gene>
<dbReference type="EMBL" id="RCHU02000008">
    <property type="protein sequence ID" value="KAL3582788.1"/>
    <property type="molecule type" value="Genomic_DNA"/>
</dbReference>